<dbReference type="InterPro" id="IPR043129">
    <property type="entry name" value="ATPase_NBD"/>
</dbReference>
<gene>
    <name evidence="2" type="ORF">Selli1_00870</name>
    <name evidence="3" type="ORF">Selli2_28420</name>
</gene>
<reference evidence="3" key="4">
    <citation type="submission" date="2022-11" db="EMBL/GenBank/DDBJ databases">
        <title>Draft genome sequence of Sellimonas catena strain 18CBH55.</title>
        <authorList>
            <person name="Hisatomi A."/>
            <person name="Ohkuma M."/>
            <person name="Sakamoto M."/>
        </authorList>
    </citation>
    <scope>NUCLEOTIDE SEQUENCE</scope>
    <source>
        <strain evidence="3">18CBH55</strain>
    </source>
</reference>
<dbReference type="RefSeq" id="WP_087252309.1">
    <property type="nucleotide sequence ID" value="NZ_BSBO01000001.1"/>
</dbReference>
<protein>
    <recommendedName>
        <fullName evidence="1">DUF5716 domain-containing protein</fullName>
    </recommendedName>
</protein>
<evidence type="ECO:0000313" key="4">
    <source>
        <dbReference type="Proteomes" id="UP001145145"/>
    </source>
</evidence>
<organism evidence="2 4">
    <name type="scientific">Sellimonas catena</name>
    <dbReference type="NCBI Taxonomy" id="2994035"/>
    <lineage>
        <taxon>Bacteria</taxon>
        <taxon>Bacillati</taxon>
        <taxon>Bacillota</taxon>
        <taxon>Clostridia</taxon>
        <taxon>Lachnospirales</taxon>
        <taxon>Lachnospiraceae</taxon>
        <taxon>Sellimonas</taxon>
    </lineage>
</organism>
<reference evidence="2 4" key="5">
    <citation type="journal article" date="2023" name="Int. J. Syst. Evol. Microbiol.">
        <title>Sellimonas catena sp. nov., isolated from human faeces.</title>
        <authorList>
            <person name="Hisatomi A."/>
            <person name="Ohkuma M."/>
            <person name="Sakamoto M."/>
        </authorList>
    </citation>
    <scope>NUCLEOTIDE SEQUENCE [LARGE SCALE GENOMIC DNA]</scope>
    <source>
        <strain evidence="2 4">12EGH17</strain>
        <strain evidence="3">18CBH55</strain>
    </source>
</reference>
<dbReference type="AlphaFoldDB" id="A0A9W6C3N2"/>
<accession>A0A9W6C3N2</accession>
<dbReference type="EMBL" id="BSBO01000001">
    <property type="protein sequence ID" value="GLG02913.1"/>
    <property type="molecule type" value="Genomic_DNA"/>
</dbReference>
<dbReference type="SUPFAM" id="SSF53067">
    <property type="entry name" value="Actin-like ATPase domain"/>
    <property type="match status" value="1"/>
</dbReference>
<dbReference type="EMBL" id="BSCH01000020">
    <property type="protein sequence ID" value="GLG91415.1"/>
    <property type="molecule type" value="Genomic_DNA"/>
</dbReference>
<dbReference type="Proteomes" id="UP001145094">
    <property type="component" value="Unassembled WGS sequence"/>
</dbReference>
<reference evidence="2" key="2">
    <citation type="submission" date="2022-11" db="EMBL/GenBank/DDBJ databases">
        <title>Draft genome sequence of Sellimonas catena strain 12EGH17.</title>
        <authorList>
            <person name="Hisatomi A."/>
            <person name="Ohkuma M."/>
            <person name="Sakamoto M."/>
        </authorList>
    </citation>
    <scope>NUCLEOTIDE SEQUENCE</scope>
    <source>
        <strain evidence="2">12EGH17</strain>
    </source>
</reference>
<proteinExistence type="predicted"/>
<dbReference type="Proteomes" id="UP001145145">
    <property type="component" value="Unassembled WGS sequence"/>
</dbReference>
<keyword evidence="4" id="KW-1185">Reference proteome</keyword>
<reference evidence="2" key="1">
    <citation type="submission" date="2022-11" db="EMBL/GenBank/DDBJ databases">
        <title>Draft genome sequence of Sellimonas catena strain 12EGH17.</title>
        <authorList>
            <person name="Atsushi H."/>
            <person name="Moriya O."/>
            <person name="Mitsuo S."/>
        </authorList>
    </citation>
    <scope>NUCLEOTIDE SEQUENCE</scope>
    <source>
        <strain evidence="2">12EGH17</strain>
    </source>
</reference>
<dbReference type="InterPro" id="IPR043770">
    <property type="entry name" value="DUF5716_C"/>
</dbReference>
<name>A0A9W6C3N2_9FIRM</name>
<dbReference type="Gene3D" id="3.30.420.40">
    <property type="match status" value="1"/>
</dbReference>
<evidence type="ECO:0000259" key="1">
    <source>
        <dbReference type="Pfam" id="PF18980"/>
    </source>
</evidence>
<sequence>MMENGGYIIGYDLNENGCQISYFDEEKHELKTLEVAADNYQIPLMVGHYKEAWMFGREAQRAAMMDKGWVVSDLYRKAQRNEQIEKEGTVYEARWLLGKFIELTLQTFRKKEVTFVSFTVPWIDQEIRTFLREAGAQAGVDKARVYAMDYRESFCYYMLYQPKELWQYESALFYCDREKIEAYMLKQLNTDYRREKENFVSVEKVAEAQMEELKAVYPVLNVDKARNADERFRHFIQGVFDKKHVSSVYLTGEGFENNWYPNSQKVLCNGRRAFIGNNLYSKGACYCGLKKRSNSLDVPTYLDETKLMEQICLKMRIDGVDIWYPIVEFGTHWYEDTREWEVLLENTEDIEIHIESLATGQWNVETVSFAGMPKRKEYSMKLIVRTEFDDERTCRLSFRDAGFGDFFPATDFKVEKIIHLGGTNGQFNSLS</sequence>
<feature type="domain" description="DUF5716" evidence="1">
    <location>
        <begin position="116"/>
        <end position="420"/>
    </location>
</feature>
<evidence type="ECO:0000313" key="3">
    <source>
        <dbReference type="EMBL" id="GLG91415.1"/>
    </source>
</evidence>
<dbReference type="Pfam" id="PF18980">
    <property type="entry name" value="DUF5716_C"/>
    <property type="match status" value="1"/>
</dbReference>
<comment type="caution">
    <text evidence="2">The sequence shown here is derived from an EMBL/GenBank/DDBJ whole genome shotgun (WGS) entry which is preliminary data.</text>
</comment>
<reference evidence="3" key="3">
    <citation type="submission" date="2022-11" db="EMBL/GenBank/DDBJ databases">
        <title>Draft genome sequence of Sellimonas catena strain 18CBH55.</title>
        <authorList>
            <person name="Atsushi H."/>
            <person name="Moriya O."/>
            <person name="Mitsuo S."/>
        </authorList>
    </citation>
    <scope>NUCLEOTIDE SEQUENCE</scope>
    <source>
        <strain evidence="3">18CBH55</strain>
    </source>
</reference>
<evidence type="ECO:0000313" key="2">
    <source>
        <dbReference type="EMBL" id="GLG02913.1"/>
    </source>
</evidence>